<name>A0ABV7A4B7_9BACI</name>
<dbReference type="InterPro" id="IPR035897">
    <property type="entry name" value="Toll_tir_struct_dom_sf"/>
</dbReference>
<dbReference type="Gene3D" id="1.10.340.20">
    <property type="entry name" value="Apc36109-like domain"/>
    <property type="match status" value="1"/>
</dbReference>
<dbReference type="EMBL" id="JBHRRZ010000008">
    <property type="protein sequence ID" value="MFC2947659.1"/>
    <property type="molecule type" value="Genomic_DNA"/>
</dbReference>
<dbReference type="SUPFAM" id="SSF116922">
    <property type="entry name" value="YugE-like"/>
    <property type="match status" value="1"/>
</dbReference>
<gene>
    <name evidence="2" type="ORF">ACFODW_04745</name>
</gene>
<evidence type="ECO:0000259" key="1">
    <source>
        <dbReference type="PROSITE" id="PS50104"/>
    </source>
</evidence>
<dbReference type="SUPFAM" id="SSF52200">
    <property type="entry name" value="Toll/Interleukin receptor TIR domain"/>
    <property type="match status" value="1"/>
</dbReference>
<evidence type="ECO:0000313" key="3">
    <source>
        <dbReference type="Proteomes" id="UP001595387"/>
    </source>
</evidence>
<sequence length="246" mass="28360">MDFKYDVTVSFAGEDRNIIEPIALELHRKGVSIFYDKLAQSDLWGKDLYQHLAEVYSSKAKYCIIFVSAHYLKKSWTKHELKSAQSRSFQQDQEYILPIKLDDSEVPGLPITLGYLDARQMNTEELLKIILDKLGFENKKKDTILFWKIRSVINANDPMDLLSLGRDIDVGPPSDEYDPEIEEIYDILPLAKSPEELSDGIIRIFAKYFSVEDALRFRNYSKLSEEIWELKDGNSLGGLYNYGKGI</sequence>
<keyword evidence="3" id="KW-1185">Reference proteome</keyword>
<keyword evidence="2" id="KW-0675">Receptor</keyword>
<dbReference type="Gene3D" id="3.40.50.10140">
    <property type="entry name" value="Toll/interleukin-1 receptor homology (TIR) domain"/>
    <property type="match status" value="1"/>
</dbReference>
<dbReference type="PROSITE" id="PS50104">
    <property type="entry name" value="TIR"/>
    <property type="match status" value="1"/>
</dbReference>
<dbReference type="InterPro" id="IPR023162">
    <property type="entry name" value="Apc36109-like_dom_sf"/>
</dbReference>
<dbReference type="Pfam" id="PF13676">
    <property type="entry name" value="TIR_2"/>
    <property type="match status" value="1"/>
</dbReference>
<comment type="caution">
    <text evidence="2">The sequence shown here is derived from an EMBL/GenBank/DDBJ whole genome shotgun (WGS) entry which is preliminary data.</text>
</comment>
<proteinExistence type="predicted"/>
<dbReference type="InterPro" id="IPR000157">
    <property type="entry name" value="TIR_dom"/>
</dbReference>
<evidence type="ECO:0000313" key="2">
    <source>
        <dbReference type="EMBL" id="MFC2947659.1"/>
    </source>
</evidence>
<feature type="domain" description="TIR" evidence="1">
    <location>
        <begin position="3"/>
        <end position="138"/>
    </location>
</feature>
<dbReference type="Proteomes" id="UP001595387">
    <property type="component" value="Unassembled WGS sequence"/>
</dbReference>
<dbReference type="RefSeq" id="WP_390303736.1">
    <property type="nucleotide sequence ID" value="NZ_JBHRRZ010000008.1"/>
</dbReference>
<organism evidence="2 3">
    <name type="scientific">Virgibacillus sediminis</name>
    <dbReference type="NCBI Taxonomy" id="202260"/>
    <lineage>
        <taxon>Bacteria</taxon>
        <taxon>Bacillati</taxon>
        <taxon>Bacillota</taxon>
        <taxon>Bacilli</taxon>
        <taxon>Bacillales</taxon>
        <taxon>Bacillaceae</taxon>
        <taxon>Virgibacillus</taxon>
    </lineage>
</organism>
<dbReference type="SMART" id="SM00255">
    <property type="entry name" value="TIR"/>
    <property type="match status" value="1"/>
</dbReference>
<accession>A0ABV7A4B7</accession>
<protein>
    <submittedName>
        <fullName evidence="2">Toll/interleukin-1 receptor domain-containing protein</fullName>
    </submittedName>
</protein>
<reference evidence="3" key="1">
    <citation type="journal article" date="2019" name="Int. J. Syst. Evol. Microbiol.">
        <title>The Global Catalogue of Microorganisms (GCM) 10K type strain sequencing project: providing services to taxonomists for standard genome sequencing and annotation.</title>
        <authorList>
            <consortium name="The Broad Institute Genomics Platform"/>
            <consortium name="The Broad Institute Genome Sequencing Center for Infectious Disease"/>
            <person name="Wu L."/>
            <person name="Ma J."/>
        </authorList>
    </citation>
    <scope>NUCLEOTIDE SEQUENCE [LARGE SCALE GENOMIC DNA]</scope>
    <source>
        <strain evidence="3">KCTC 13193</strain>
    </source>
</reference>